<evidence type="ECO:0000313" key="1">
    <source>
        <dbReference type="EMBL" id="MCI4376656.1"/>
    </source>
</evidence>
<protein>
    <submittedName>
        <fullName evidence="1">Uncharacterized protein</fullName>
    </submittedName>
</protein>
<accession>A0ACC5WD74</accession>
<evidence type="ECO:0000313" key="2">
    <source>
        <dbReference type="Proteomes" id="UP000829447"/>
    </source>
</evidence>
<comment type="caution">
    <text evidence="1">The sequence shown here is derived from an EMBL/GenBank/DDBJ whole genome shotgun (WGS) entry which is preliminary data.</text>
</comment>
<proteinExistence type="predicted"/>
<dbReference type="EMBL" id="CM040456">
    <property type="protein sequence ID" value="MCI4376656.1"/>
    <property type="molecule type" value="Genomic_DNA"/>
</dbReference>
<feature type="non-terminal residue" evidence="1">
    <location>
        <position position="1"/>
    </location>
</feature>
<gene>
    <name evidence="1" type="ORF">PGIGA_G00190910</name>
</gene>
<organism evidence="1 2">
    <name type="scientific">Pangasianodon gigas</name>
    <name type="common">Mekong giant catfish</name>
    <name type="synonym">Pangasius gigas</name>
    <dbReference type="NCBI Taxonomy" id="30993"/>
    <lineage>
        <taxon>Eukaryota</taxon>
        <taxon>Metazoa</taxon>
        <taxon>Chordata</taxon>
        <taxon>Craniata</taxon>
        <taxon>Vertebrata</taxon>
        <taxon>Euteleostomi</taxon>
        <taxon>Actinopterygii</taxon>
        <taxon>Neopterygii</taxon>
        <taxon>Teleostei</taxon>
        <taxon>Ostariophysi</taxon>
        <taxon>Siluriformes</taxon>
        <taxon>Pangasiidae</taxon>
        <taxon>Pangasianodon</taxon>
    </lineage>
</organism>
<reference evidence="1 2" key="1">
    <citation type="journal article" date="2022" name="bioRxiv">
        <title>An ancient truncated duplication of the anti-Mullerian hormone receptor type 2 gene is a potential conserved master sex determinant in the Pangasiidae catfish family.</title>
        <authorList>
            <person name="Wen M."/>
            <person name="Pan Q."/>
            <person name="Jouanno E."/>
            <person name="Montfort J."/>
            <person name="Zahm M."/>
            <person name="Cabau C."/>
            <person name="Klopp C."/>
            <person name="Iampietro C."/>
            <person name="Roques C."/>
            <person name="Bouchez O."/>
            <person name="Castinel A."/>
            <person name="Donnadieu C."/>
            <person name="Parrinello H."/>
            <person name="Poncet C."/>
            <person name="Belmonte E."/>
            <person name="Gautier V."/>
            <person name="Avarre J.-C."/>
            <person name="Dugue R."/>
            <person name="Gustiano R."/>
            <person name="Ha T.T.T."/>
            <person name="Campet M."/>
            <person name="Sriphairoj K."/>
            <person name="Ribolli J."/>
            <person name="de Almeida F.L."/>
            <person name="Desvignes T."/>
            <person name="Postlethwait J.H."/>
            <person name="Bucao C.F."/>
            <person name="Robinson-Rechavi M."/>
            <person name="Bobe J."/>
            <person name="Herpin A."/>
            <person name="Guiguen Y."/>
        </authorList>
    </citation>
    <scope>NUCLEOTIDE SEQUENCE [LARGE SCALE GENOMIC DNA]</scope>
    <source>
        <strain evidence="1">YG-Dec2019</strain>
    </source>
</reference>
<keyword evidence="2" id="KW-1185">Reference proteome</keyword>
<sequence>HTHTHTGVESCKHLLDLWAEDETLQSGLAHGNELQWNPIREYAQSVSAPTISGKGHHRSTTDHIIRAMDLSAHQGH</sequence>
<dbReference type="Proteomes" id="UP000829447">
    <property type="component" value="Linkage Group LG3"/>
</dbReference>
<name>A0ACC5WD74_PANGG</name>